<evidence type="ECO:0000313" key="1">
    <source>
        <dbReference type="EMBL" id="AKB81236.1"/>
    </source>
</evidence>
<dbReference type="PATRIC" id="fig|1434107.4.peg.878"/>
<dbReference type="HOGENOM" id="CLU_1700287_0_0_2"/>
<proteinExistence type="predicted"/>
<dbReference type="GeneID" id="24788141"/>
<accession>A0A0E3SIP3</accession>
<reference evidence="1" key="1">
    <citation type="submission" date="2014-07" db="EMBL/GenBank/DDBJ databases">
        <title>Methanogenic archaea and the global carbon cycle.</title>
        <authorList>
            <person name="Henriksen J.R."/>
            <person name="Luke J."/>
            <person name="Reinhart S."/>
            <person name="Benedict M.N."/>
            <person name="Youngblut N.D."/>
            <person name="Metcalf M.E."/>
            <person name="Whitaker R.J."/>
            <person name="Metcalf W.W."/>
        </authorList>
    </citation>
    <scope>NUCLEOTIDE SEQUENCE [LARGE SCALE GENOMIC DNA]</scope>
    <source>
        <strain evidence="1">3</strain>
    </source>
</reference>
<dbReference type="RefSeq" id="WP_048106518.1">
    <property type="nucleotide sequence ID" value="NZ_CP009517.1"/>
</dbReference>
<keyword evidence="2" id="KW-1185">Reference proteome</keyword>
<gene>
    <name evidence="1" type="ORF">MSBR3_0658</name>
</gene>
<dbReference type="OrthoDB" id="147999at2157"/>
<evidence type="ECO:0000313" key="2">
    <source>
        <dbReference type="Proteomes" id="UP000033066"/>
    </source>
</evidence>
<sequence length="154" mass="17812">MEYGYDLKENDLYVGENLIHAYSLEKNEIGNCTNCNSILMSLSYHVSGERTVVVTKCISCGAFYANIYDSEWNWVDEIQISLLPIPIPISNQRIDDWKGLEAIPTKKLEAVFSKGEIEALFARAKDETPIRQYLYRARKKYKLFEEIFDLELAL</sequence>
<protein>
    <submittedName>
        <fullName evidence="1">Uncharacterized protein</fullName>
    </submittedName>
</protein>
<name>A0A0E3SIP3_METBA</name>
<organism evidence="1 2">
    <name type="scientific">Methanosarcina barkeri 3</name>
    <dbReference type="NCBI Taxonomy" id="1434107"/>
    <lineage>
        <taxon>Archaea</taxon>
        <taxon>Methanobacteriati</taxon>
        <taxon>Methanobacteriota</taxon>
        <taxon>Stenosarchaea group</taxon>
        <taxon>Methanomicrobia</taxon>
        <taxon>Methanosarcinales</taxon>
        <taxon>Methanosarcinaceae</taxon>
        <taxon>Methanosarcina</taxon>
    </lineage>
</organism>
<dbReference type="KEGG" id="mbak:MSBR3_0658"/>
<dbReference type="Proteomes" id="UP000033066">
    <property type="component" value="Chromosome"/>
</dbReference>
<dbReference type="AlphaFoldDB" id="A0A0E3SIP3"/>
<dbReference type="EMBL" id="CP009517">
    <property type="protein sequence ID" value="AKB81236.1"/>
    <property type="molecule type" value="Genomic_DNA"/>
</dbReference>